<protein>
    <recommendedName>
        <fullName evidence="10">Type II secretion system protein M</fullName>
        <shortName evidence="10">T2SS protein M</shortName>
    </recommendedName>
    <alternativeName>
        <fullName evidence="10">General secretion pathway protein M</fullName>
    </alternativeName>
</protein>
<evidence type="ECO:0000313" key="12">
    <source>
        <dbReference type="EMBL" id="SER54229.1"/>
    </source>
</evidence>
<dbReference type="Gene3D" id="3.30.1360.100">
    <property type="entry name" value="General secretion pathway protein M, EpsM"/>
    <property type="match status" value="1"/>
</dbReference>
<dbReference type="EMBL" id="FOUA01000001">
    <property type="protein sequence ID" value="SFL69614.1"/>
    <property type="molecule type" value="Genomic_DNA"/>
</dbReference>
<evidence type="ECO:0000256" key="10">
    <source>
        <dbReference type="PIRNR" id="PIRNR006291"/>
    </source>
</evidence>
<accession>A0A1H9Q2P2</accession>
<dbReference type="GO" id="GO:0015628">
    <property type="term" value="P:protein secretion by the type II secretion system"/>
    <property type="evidence" value="ECO:0007669"/>
    <property type="project" value="InterPro"/>
</dbReference>
<dbReference type="InterPro" id="IPR007690">
    <property type="entry name" value="T2SS_GspM"/>
</dbReference>
<keyword evidence="4 10" id="KW-1003">Cell membrane</keyword>
<proteinExistence type="inferred from homology"/>
<evidence type="ECO:0000256" key="2">
    <source>
        <dbReference type="ARBA" id="ARBA00010637"/>
    </source>
</evidence>
<comment type="similarity">
    <text evidence="2 10">Belongs to the GSP M family.</text>
</comment>
<dbReference type="AlphaFoldDB" id="A0A1H9Q2P2"/>
<keyword evidence="7 10" id="KW-0653">Protein transport</keyword>
<dbReference type="InterPro" id="IPR023229">
    <property type="entry name" value="T2SS_M_periplasmic_sf"/>
</dbReference>
<evidence type="ECO:0000313" key="15">
    <source>
        <dbReference type="Proteomes" id="UP000186904"/>
    </source>
</evidence>
<evidence type="ECO:0000256" key="5">
    <source>
        <dbReference type="ARBA" id="ARBA00022519"/>
    </source>
</evidence>
<keyword evidence="6 11" id="KW-0812">Transmembrane</keyword>
<dbReference type="OrthoDB" id="6120808at2"/>
<dbReference type="Proteomes" id="UP000186904">
    <property type="component" value="Unassembled WGS sequence"/>
</dbReference>
<dbReference type="EMBL" id="FOGN01000001">
    <property type="protein sequence ID" value="SER54229.1"/>
    <property type="molecule type" value="Genomic_DNA"/>
</dbReference>
<comment type="subcellular location">
    <subcellularLocation>
        <location evidence="1">Cell inner membrane</location>
        <topology evidence="1">Single-pass membrane protein</topology>
    </subcellularLocation>
</comment>
<evidence type="ECO:0000256" key="8">
    <source>
        <dbReference type="ARBA" id="ARBA00022989"/>
    </source>
</evidence>
<evidence type="ECO:0000313" key="14">
    <source>
        <dbReference type="Proteomes" id="UP000186599"/>
    </source>
</evidence>
<feature type="transmembrane region" description="Helical" evidence="11">
    <location>
        <begin position="14"/>
        <end position="33"/>
    </location>
</feature>
<keyword evidence="5 10" id="KW-0997">Cell inner membrane</keyword>
<evidence type="ECO:0000256" key="4">
    <source>
        <dbReference type="ARBA" id="ARBA00022475"/>
    </source>
</evidence>
<evidence type="ECO:0000256" key="7">
    <source>
        <dbReference type="ARBA" id="ARBA00022927"/>
    </source>
</evidence>
<dbReference type="Proteomes" id="UP000186599">
    <property type="component" value="Unassembled WGS sequence"/>
</dbReference>
<evidence type="ECO:0000313" key="13">
    <source>
        <dbReference type="EMBL" id="SFL69614.1"/>
    </source>
</evidence>
<keyword evidence="14" id="KW-1185">Reference proteome</keyword>
<keyword evidence="3 10" id="KW-0813">Transport</keyword>
<organism evidence="12 15">
    <name type="scientific">Halopseudomonas bauzanensis</name>
    <dbReference type="NCBI Taxonomy" id="653930"/>
    <lineage>
        <taxon>Bacteria</taxon>
        <taxon>Pseudomonadati</taxon>
        <taxon>Pseudomonadota</taxon>
        <taxon>Gammaproteobacteria</taxon>
        <taxon>Pseudomonadales</taxon>
        <taxon>Pseudomonadaceae</taxon>
        <taxon>Halopseudomonas</taxon>
    </lineage>
</organism>
<gene>
    <name evidence="13" type="ORF">SAMN04487855_0762</name>
    <name evidence="12" type="ORF">SAMN05216589_0863</name>
</gene>
<comment type="function">
    <text evidence="10">Inner membrane component of the type II secretion system required for the energy-dependent secretion of extracellular factors such as proteases and toxins from the periplasm.</text>
</comment>
<keyword evidence="8 11" id="KW-1133">Transmembrane helix</keyword>
<dbReference type="SUPFAM" id="SSF103054">
    <property type="entry name" value="General secretion pathway protein M, EpsM"/>
    <property type="match status" value="1"/>
</dbReference>
<dbReference type="RefSeq" id="WP_074777949.1">
    <property type="nucleotide sequence ID" value="NZ_FOGN01000001.1"/>
</dbReference>
<dbReference type="STRING" id="653930.SAMN05216589_0863"/>
<evidence type="ECO:0000256" key="11">
    <source>
        <dbReference type="SAM" id="Phobius"/>
    </source>
</evidence>
<dbReference type="GO" id="GO:0015627">
    <property type="term" value="C:type II protein secretion system complex"/>
    <property type="evidence" value="ECO:0007669"/>
    <property type="project" value="InterPro"/>
</dbReference>
<keyword evidence="9 10" id="KW-0472">Membrane</keyword>
<evidence type="ECO:0000256" key="1">
    <source>
        <dbReference type="ARBA" id="ARBA00004377"/>
    </source>
</evidence>
<dbReference type="PIRSF" id="PIRSF006291">
    <property type="entry name" value="GspM"/>
    <property type="match status" value="1"/>
</dbReference>
<dbReference type="Pfam" id="PF04612">
    <property type="entry name" value="T2SSM"/>
    <property type="match status" value="1"/>
</dbReference>
<reference evidence="14 15" key="1">
    <citation type="submission" date="2016-10" db="EMBL/GenBank/DDBJ databases">
        <authorList>
            <person name="de Groot N.N."/>
        </authorList>
    </citation>
    <scope>NUCLEOTIDE SEQUENCE [LARGE SCALE GENOMIC DNA]</scope>
    <source>
        <strain evidence="13 14">CGMCC 1.9095</strain>
        <strain evidence="12 15">DSM 22558</strain>
    </source>
</reference>
<evidence type="ECO:0000256" key="6">
    <source>
        <dbReference type="ARBA" id="ARBA00022692"/>
    </source>
</evidence>
<sequence length="162" mass="17663">MNAWWAGLAPRERIILAGGAVLLFILVLWLLIWEPLAQKREQLRTDISALSADLSWMQQVATQVKRQAAQQDRPGNGAAAGGSVLTLVEVSASAAGIRETMERVQPEGQGARLWFSETSFDRLVLWLAELEQRHGLQVSQLAVDAGAAPGQVSARVKVEPRS</sequence>
<evidence type="ECO:0000256" key="9">
    <source>
        <dbReference type="ARBA" id="ARBA00023136"/>
    </source>
</evidence>
<dbReference type="GO" id="GO:0005886">
    <property type="term" value="C:plasma membrane"/>
    <property type="evidence" value="ECO:0007669"/>
    <property type="project" value="UniProtKB-SubCell"/>
</dbReference>
<name>A0A1H9Q2P2_9GAMM</name>
<evidence type="ECO:0000256" key="3">
    <source>
        <dbReference type="ARBA" id="ARBA00022448"/>
    </source>
</evidence>